<dbReference type="AlphaFoldDB" id="A0A094YMK2"/>
<accession>A0A094YMK2</accession>
<proteinExistence type="predicted"/>
<evidence type="ECO:0008006" key="3">
    <source>
        <dbReference type="Google" id="ProtNLM"/>
    </source>
</evidence>
<gene>
    <name evidence="1" type="ORF">AtDm6_1680</name>
</gene>
<name>A0A094YMK2_9PROT</name>
<dbReference type="GeneID" id="34782012"/>
<dbReference type="RefSeq" id="WP_035379859.1">
    <property type="nucleotide sequence ID" value="NZ_JACAOJ010000007.1"/>
</dbReference>
<keyword evidence="2" id="KW-1185">Reference proteome</keyword>
<dbReference type="CDD" id="cd12208">
    <property type="entry name" value="DIP1984-like"/>
    <property type="match status" value="1"/>
</dbReference>
<comment type="caution">
    <text evidence="1">The sequence shown here is derived from an EMBL/GenBank/DDBJ whole genome shotgun (WGS) entry which is preliminary data.</text>
</comment>
<sequence>MKLAEALVLRGDLQKRQGQLHARIKRNTLVQEGEHPAEDPNALLTQYEESALELRTLICAINHTNAHTPFESGTMTDALAERDRLRALVSVVQDIASAATVTRAAQTRSEIRFVPTMNVAALQKKADKLSRDLRDLDVKIQSANWTVDLMTL</sequence>
<dbReference type="NCBIfam" id="NF038048">
    <property type="entry name" value="DIP1984_fam"/>
    <property type="match status" value="1"/>
</dbReference>
<evidence type="ECO:0000313" key="2">
    <source>
        <dbReference type="Proteomes" id="UP000029448"/>
    </source>
</evidence>
<evidence type="ECO:0000313" key="1">
    <source>
        <dbReference type="EMBL" id="KGB23245.1"/>
    </source>
</evidence>
<dbReference type="InterPro" id="IPR047741">
    <property type="entry name" value="DIP1984-like"/>
</dbReference>
<reference evidence="1 2" key="1">
    <citation type="submission" date="2014-06" db="EMBL/GenBank/DDBJ databases">
        <title>Functional and comparative genomic analyses of the Drosophila gut microbiota identify candidate symbiosis factors.</title>
        <authorList>
            <person name="Newell P.D."/>
            <person name="Chaston J.M."/>
            <person name="Douglas A.E."/>
        </authorList>
    </citation>
    <scope>NUCLEOTIDE SEQUENCE [LARGE SCALE GENOMIC DNA]</scope>
    <source>
        <strain evidence="1 2">DmCS_006</strain>
    </source>
</reference>
<dbReference type="Proteomes" id="UP000029448">
    <property type="component" value="Unassembled WGS sequence"/>
</dbReference>
<organism evidence="1 2">
    <name type="scientific">Acetobacter tropicalis</name>
    <dbReference type="NCBI Taxonomy" id="104102"/>
    <lineage>
        <taxon>Bacteria</taxon>
        <taxon>Pseudomonadati</taxon>
        <taxon>Pseudomonadota</taxon>
        <taxon>Alphaproteobacteria</taxon>
        <taxon>Acetobacterales</taxon>
        <taxon>Acetobacteraceae</taxon>
        <taxon>Acetobacter</taxon>
    </lineage>
</organism>
<dbReference type="Pfam" id="PF20935">
    <property type="entry name" value="DUF6847"/>
    <property type="match status" value="1"/>
</dbReference>
<protein>
    <recommendedName>
        <fullName evidence="3">Septicolysin</fullName>
    </recommendedName>
</protein>
<dbReference type="EMBL" id="JOKM01000062">
    <property type="protein sequence ID" value="KGB23245.1"/>
    <property type="molecule type" value="Genomic_DNA"/>
</dbReference>
<dbReference type="Gene3D" id="6.10.320.10">
    <property type="match status" value="1"/>
</dbReference>
<dbReference type="PATRIC" id="fig|104102.7.peg.1661"/>